<gene>
    <name evidence="2" type="ORF">KCG45_13695</name>
</gene>
<sequence length="94" mass="10042">MKFFDRLLTIVVTATLTSVVWIVFGSSLLEMAKDRQDSTEDMVAPGASPPPQPTFVPTAPPIADPDAETDIETRDDPGEMPQVGAPETGQAAQE</sequence>
<feature type="region of interest" description="Disordered" evidence="1">
    <location>
        <begin position="34"/>
        <end position="94"/>
    </location>
</feature>
<name>A0ABS6SQC1_9SPHN</name>
<comment type="caution">
    <text evidence="2">The sequence shown here is derived from an EMBL/GenBank/DDBJ whole genome shotgun (WGS) entry which is preliminary data.</text>
</comment>
<evidence type="ECO:0000256" key="1">
    <source>
        <dbReference type="SAM" id="MobiDB-lite"/>
    </source>
</evidence>
<reference evidence="2 3" key="1">
    <citation type="submission" date="2021-04" db="EMBL/GenBank/DDBJ databases">
        <authorList>
            <person name="Pira H."/>
            <person name="Risdian C."/>
            <person name="Wink J."/>
        </authorList>
    </citation>
    <scope>NUCLEOTIDE SEQUENCE [LARGE SCALE GENOMIC DNA]</scope>
    <source>
        <strain evidence="2 3">WH131</strain>
    </source>
</reference>
<dbReference type="RefSeq" id="WP_218317862.1">
    <property type="nucleotide sequence ID" value="NZ_JAGSPB010000003.1"/>
</dbReference>
<dbReference type="EMBL" id="JAGSPB010000003">
    <property type="protein sequence ID" value="MBV7267238.1"/>
    <property type="molecule type" value="Genomic_DNA"/>
</dbReference>
<evidence type="ECO:0000313" key="3">
    <source>
        <dbReference type="Proteomes" id="UP000699975"/>
    </source>
</evidence>
<accession>A0ABS6SQC1</accession>
<evidence type="ECO:0000313" key="2">
    <source>
        <dbReference type="EMBL" id="MBV7267238.1"/>
    </source>
</evidence>
<proteinExistence type="predicted"/>
<organism evidence="2 3">
    <name type="scientific">Erythrobacter ani</name>
    <dbReference type="NCBI Taxonomy" id="2827235"/>
    <lineage>
        <taxon>Bacteria</taxon>
        <taxon>Pseudomonadati</taxon>
        <taxon>Pseudomonadota</taxon>
        <taxon>Alphaproteobacteria</taxon>
        <taxon>Sphingomonadales</taxon>
        <taxon>Erythrobacteraceae</taxon>
        <taxon>Erythrobacter/Porphyrobacter group</taxon>
        <taxon>Erythrobacter</taxon>
    </lineage>
</organism>
<dbReference type="Proteomes" id="UP000699975">
    <property type="component" value="Unassembled WGS sequence"/>
</dbReference>
<feature type="compositionally biased region" description="Pro residues" evidence="1">
    <location>
        <begin position="47"/>
        <end position="63"/>
    </location>
</feature>
<keyword evidence="3" id="KW-1185">Reference proteome</keyword>
<protein>
    <submittedName>
        <fullName evidence="2">Uncharacterized protein</fullName>
    </submittedName>
</protein>